<comment type="caution">
    <text evidence="1">The sequence shown here is derived from an EMBL/GenBank/DDBJ whole genome shotgun (WGS) entry which is preliminary data.</text>
</comment>
<sequence length="66" mass="6886">MCSSPARSVLAARREGLSGAPYQYAMPQAHAFAIAPVRASAVHQARNGRVPGRFPAGKTGIGLQKP</sequence>
<evidence type="ECO:0000313" key="2">
    <source>
        <dbReference type="Proteomes" id="UP001148662"/>
    </source>
</evidence>
<proteinExistence type="predicted"/>
<dbReference type="Proteomes" id="UP001148662">
    <property type="component" value="Unassembled WGS sequence"/>
</dbReference>
<dbReference type="EMBL" id="JANHOG010002018">
    <property type="protein sequence ID" value="KAJ3528472.1"/>
    <property type="molecule type" value="Genomic_DNA"/>
</dbReference>
<protein>
    <submittedName>
        <fullName evidence="1">Uncharacterized protein</fullName>
    </submittedName>
</protein>
<gene>
    <name evidence="1" type="ORF">NM688_g7996</name>
</gene>
<keyword evidence="2" id="KW-1185">Reference proteome</keyword>
<reference evidence="1" key="1">
    <citation type="submission" date="2022-07" db="EMBL/GenBank/DDBJ databases">
        <title>Genome Sequence of Phlebia brevispora.</title>
        <authorList>
            <person name="Buettner E."/>
        </authorList>
    </citation>
    <scope>NUCLEOTIDE SEQUENCE</scope>
    <source>
        <strain evidence="1">MPL23</strain>
    </source>
</reference>
<name>A0ACC1RYU3_9APHY</name>
<organism evidence="1 2">
    <name type="scientific">Phlebia brevispora</name>
    <dbReference type="NCBI Taxonomy" id="194682"/>
    <lineage>
        <taxon>Eukaryota</taxon>
        <taxon>Fungi</taxon>
        <taxon>Dikarya</taxon>
        <taxon>Basidiomycota</taxon>
        <taxon>Agaricomycotina</taxon>
        <taxon>Agaricomycetes</taxon>
        <taxon>Polyporales</taxon>
        <taxon>Meruliaceae</taxon>
        <taxon>Phlebia</taxon>
    </lineage>
</organism>
<accession>A0ACC1RYU3</accession>
<evidence type="ECO:0000313" key="1">
    <source>
        <dbReference type="EMBL" id="KAJ3528472.1"/>
    </source>
</evidence>